<keyword evidence="3" id="KW-0288">FMN</keyword>
<keyword evidence="7" id="KW-1185">Reference proteome</keyword>
<dbReference type="InterPro" id="IPR004136">
    <property type="entry name" value="NMO"/>
</dbReference>
<gene>
    <name evidence="6" type="ORF">D0911_13525</name>
</gene>
<evidence type="ECO:0000256" key="1">
    <source>
        <dbReference type="ARBA" id="ARBA00009881"/>
    </source>
</evidence>
<dbReference type="CDD" id="cd04730">
    <property type="entry name" value="NPD_like"/>
    <property type="match status" value="1"/>
</dbReference>
<evidence type="ECO:0000313" key="7">
    <source>
        <dbReference type="Proteomes" id="UP000274695"/>
    </source>
</evidence>
<dbReference type="InterPro" id="IPR013785">
    <property type="entry name" value="Aldolase_TIM"/>
</dbReference>
<reference evidence="6 7" key="1">
    <citation type="submission" date="2018-10" db="EMBL/GenBank/DDBJ databases">
        <title>Draft genome sequence of Zhongshania sp. DSW25-10.</title>
        <authorList>
            <person name="Oh J."/>
        </authorList>
    </citation>
    <scope>NUCLEOTIDE SEQUENCE [LARGE SCALE GENOMIC DNA]</scope>
    <source>
        <strain evidence="6 7">DSW25-10</strain>
    </source>
</reference>
<dbReference type="SUPFAM" id="SSF51412">
    <property type="entry name" value="Inosine monophosphate dehydrogenase (IMPDH)"/>
    <property type="match status" value="1"/>
</dbReference>
<keyword evidence="5 6" id="KW-0503">Monooxygenase</keyword>
<keyword evidence="2" id="KW-0285">Flavoprotein</keyword>
<sequence length="322" mass="34358">MSLPEFMTKHLRLPVMAAPMFIASTPEQVIEQCKAGVIGSLPALNARPQSQLEDWILQIQTALAEYDAANPESPSAPFAINQISHPTNDRLMGDLDIIAKYKVPIVIISLYVAPQICEVVHSYGGIVFNDVISNRQAKKAVDGGVDGLIAVAAGAGVHTGSTSPFALVSEIREWWDGPLALSGCIATGQNILAALATGADLAYIGSPFIATSEANVIDEYKEMIVESSAQDIINSDAFSGASANFLIGSIKRAGLDPQNLKRNPEKSLDASENGQAFNTWKDIWGCGQGIAAVKEVVSTAELIDRMTREFVAAKADFVKRIS</sequence>
<accession>A0ABX9W3C0</accession>
<evidence type="ECO:0000313" key="6">
    <source>
        <dbReference type="EMBL" id="RNL60294.1"/>
    </source>
</evidence>
<evidence type="ECO:0000256" key="2">
    <source>
        <dbReference type="ARBA" id="ARBA00022630"/>
    </source>
</evidence>
<evidence type="ECO:0000256" key="4">
    <source>
        <dbReference type="ARBA" id="ARBA00023002"/>
    </source>
</evidence>
<comment type="caution">
    <text evidence="6">The sequence shown here is derived from an EMBL/GenBank/DDBJ whole genome shotgun (WGS) entry which is preliminary data.</text>
</comment>
<organism evidence="6 7">
    <name type="scientific">Zhongshania marina</name>
    <dbReference type="NCBI Taxonomy" id="2304603"/>
    <lineage>
        <taxon>Bacteria</taxon>
        <taxon>Pseudomonadati</taxon>
        <taxon>Pseudomonadota</taxon>
        <taxon>Gammaproteobacteria</taxon>
        <taxon>Cellvibrionales</taxon>
        <taxon>Spongiibacteraceae</taxon>
        <taxon>Zhongshania</taxon>
    </lineage>
</organism>
<proteinExistence type="inferred from homology"/>
<dbReference type="RefSeq" id="WP_123183003.1">
    <property type="nucleotide sequence ID" value="NZ_RHGB01000015.1"/>
</dbReference>
<name>A0ABX9W3C0_9GAMM</name>
<dbReference type="PANTHER" id="PTHR42747">
    <property type="entry name" value="NITRONATE MONOOXYGENASE-RELATED"/>
    <property type="match status" value="1"/>
</dbReference>
<comment type="similarity">
    <text evidence="1">Belongs to the nitronate monooxygenase family. NMO class I subfamily.</text>
</comment>
<dbReference type="Gene3D" id="3.20.20.70">
    <property type="entry name" value="Aldolase class I"/>
    <property type="match status" value="1"/>
</dbReference>
<dbReference type="EMBL" id="RHGB01000015">
    <property type="protein sequence ID" value="RNL60294.1"/>
    <property type="molecule type" value="Genomic_DNA"/>
</dbReference>
<keyword evidence="4" id="KW-0560">Oxidoreductase</keyword>
<evidence type="ECO:0000256" key="5">
    <source>
        <dbReference type="ARBA" id="ARBA00023033"/>
    </source>
</evidence>
<dbReference type="GO" id="GO:0004497">
    <property type="term" value="F:monooxygenase activity"/>
    <property type="evidence" value="ECO:0007669"/>
    <property type="project" value="UniProtKB-KW"/>
</dbReference>
<dbReference type="Pfam" id="PF03060">
    <property type="entry name" value="NMO"/>
    <property type="match status" value="1"/>
</dbReference>
<dbReference type="PANTHER" id="PTHR42747:SF4">
    <property type="entry name" value="BLR1330 PROTEIN"/>
    <property type="match status" value="1"/>
</dbReference>
<dbReference type="Proteomes" id="UP000274695">
    <property type="component" value="Unassembled WGS sequence"/>
</dbReference>
<protein>
    <submittedName>
        <fullName evidence="6">Nitronate monooxygenase</fullName>
    </submittedName>
</protein>
<evidence type="ECO:0000256" key="3">
    <source>
        <dbReference type="ARBA" id="ARBA00022643"/>
    </source>
</evidence>